<sequence length="542" mass="62226">MQRQPPESPRLSRDLKECCCTPCTTLKAAEARLEQLKAAVLATEAEVLQIRHTVNDVHDPLAQVPREIVSVIFEKIYDDYQANVTYPPFKLGAVCRSWRDIAWSTPMIWNSVHFTLDPDHETENCVELLKQYVGRSGILRLSIHLEWCHAEGYIFEEEAFEPIIEVLKPCISRWDSVHLELPVFAYSRLVEDVQQGSHSTLRHLTLQPTDTDWLFLDYPPIYGWTYITANLKTLTLLVNDQSFEGYLDLDYIRVNPSNLTQLSGSVSCSGWFHFLQTSPLLTSATIKLLPDFAGYNYPVYNHCSHTSLTNLSIVSPSPDDLNELLYRTTCSKLEILSVDSLEPSATPSIESMHSFLSRSGQFLHALELFQFSWSSAELQRCLESIPRLEELSFYHPRNMTVYQIMEIVFGEFAGVNTDHPLELRMPNLETFKLSTPIFSSTAANTWEFLHLLQAYVNKRHTMPEVVIDDVVSSLRLINIKLNIEATSLGKDFPYMEKEHLQIIDRLRNIHDISINILTLYGDEDDLVKTSIQYWKSLEGENR</sequence>
<dbReference type="EMBL" id="MU157835">
    <property type="protein sequence ID" value="KAF9531456.1"/>
    <property type="molecule type" value="Genomic_DNA"/>
</dbReference>
<comment type="caution">
    <text evidence="1">The sequence shown here is derived from an EMBL/GenBank/DDBJ whole genome shotgun (WGS) entry which is preliminary data.</text>
</comment>
<evidence type="ECO:0000313" key="2">
    <source>
        <dbReference type="Proteomes" id="UP000807306"/>
    </source>
</evidence>
<dbReference type="AlphaFoldDB" id="A0A9P6ELR6"/>
<evidence type="ECO:0000313" key="1">
    <source>
        <dbReference type="EMBL" id="KAF9531456.1"/>
    </source>
</evidence>
<name>A0A9P6ELR6_9AGAR</name>
<evidence type="ECO:0008006" key="3">
    <source>
        <dbReference type="Google" id="ProtNLM"/>
    </source>
</evidence>
<gene>
    <name evidence="1" type="ORF">CPB83DRAFT_849048</name>
</gene>
<proteinExistence type="predicted"/>
<dbReference type="Proteomes" id="UP000807306">
    <property type="component" value="Unassembled WGS sequence"/>
</dbReference>
<organism evidence="1 2">
    <name type="scientific">Crepidotus variabilis</name>
    <dbReference type="NCBI Taxonomy" id="179855"/>
    <lineage>
        <taxon>Eukaryota</taxon>
        <taxon>Fungi</taxon>
        <taxon>Dikarya</taxon>
        <taxon>Basidiomycota</taxon>
        <taxon>Agaricomycotina</taxon>
        <taxon>Agaricomycetes</taxon>
        <taxon>Agaricomycetidae</taxon>
        <taxon>Agaricales</taxon>
        <taxon>Agaricineae</taxon>
        <taxon>Crepidotaceae</taxon>
        <taxon>Crepidotus</taxon>
    </lineage>
</organism>
<accession>A0A9P6ELR6</accession>
<reference evidence="1" key="1">
    <citation type="submission" date="2020-11" db="EMBL/GenBank/DDBJ databases">
        <authorList>
            <consortium name="DOE Joint Genome Institute"/>
            <person name="Ahrendt S."/>
            <person name="Riley R."/>
            <person name="Andreopoulos W."/>
            <person name="Labutti K."/>
            <person name="Pangilinan J."/>
            <person name="Ruiz-Duenas F.J."/>
            <person name="Barrasa J.M."/>
            <person name="Sanchez-Garcia M."/>
            <person name="Camarero S."/>
            <person name="Miyauchi S."/>
            <person name="Serrano A."/>
            <person name="Linde D."/>
            <person name="Babiker R."/>
            <person name="Drula E."/>
            <person name="Ayuso-Fernandez I."/>
            <person name="Pacheco R."/>
            <person name="Padilla G."/>
            <person name="Ferreira P."/>
            <person name="Barriuso J."/>
            <person name="Kellner H."/>
            <person name="Castanera R."/>
            <person name="Alfaro M."/>
            <person name="Ramirez L."/>
            <person name="Pisabarro A.G."/>
            <person name="Kuo A."/>
            <person name="Tritt A."/>
            <person name="Lipzen A."/>
            <person name="He G."/>
            <person name="Yan M."/>
            <person name="Ng V."/>
            <person name="Cullen D."/>
            <person name="Martin F."/>
            <person name="Rosso M.-N."/>
            <person name="Henrissat B."/>
            <person name="Hibbett D."/>
            <person name="Martinez A.T."/>
            <person name="Grigoriev I.V."/>
        </authorList>
    </citation>
    <scope>NUCLEOTIDE SEQUENCE</scope>
    <source>
        <strain evidence="1">CBS 506.95</strain>
    </source>
</reference>
<protein>
    <recommendedName>
        <fullName evidence="3">F-box domain-containing protein</fullName>
    </recommendedName>
</protein>
<dbReference type="OrthoDB" id="3357519at2759"/>
<keyword evidence="2" id="KW-1185">Reference proteome</keyword>